<protein>
    <recommendedName>
        <fullName evidence="2">histidine kinase</fullName>
        <ecNumber evidence="2">2.7.13.3</ecNumber>
    </recommendedName>
</protein>
<dbReference type="InterPro" id="IPR003661">
    <property type="entry name" value="HisK_dim/P_dom"/>
</dbReference>
<evidence type="ECO:0000256" key="2">
    <source>
        <dbReference type="ARBA" id="ARBA00012438"/>
    </source>
</evidence>
<keyword evidence="4" id="KW-0805">Transcription regulation</keyword>
<dbReference type="PROSITE" id="PS50109">
    <property type="entry name" value="HIS_KIN"/>
    <property type="match status" value="1"/>
</dbReference>
<dbReference type="SMART" id="SM00387">
    <property type="entry name" value="HATPase_c"/>
    <property type="match status" value="1"/>
</dbReference>
<accession>A0ABV2T2H8</accession>
<evidence type="ECO:0000256" key="8">
    <source>
        <dbReference type="SAM" id="SignalP"/>
    </source>
</evidence>
<dbReference type="SMART" id="SM00448">
    <property type="entry name" value="REC"/>
    <property type="match status" value="1"/>
</dbReference>
<dbReference type="SMART" id="SM00342">
    <property type="entry name" value="HTH_ARAC"/>
    <property type="match status" value="1"/>
</dbReference>
<dbReference type="PROSITE" id="PS50110">
    <property type="entry name" value="RESPONSE_REGULATORY"/>
    <property type="match status" value="1"/>
</dbReference>
<dbReference type="Pfam" id="PF12833">
    <property type="entry name" value="HTH_18"/>
    <property type="match status" value="1"/>
</dbReference>
<dbReference type="InterPro" id="IPR011006">
    <property type="entry name" value="CheY-like_superfamily"/>
</dbReference>
<keyword evidence="7" id="KW-0472">Membrane</keyword>
<dbReference type="SUPFAM" id="SSF47384">
    <property type="entry name" value="Homodimeric domain of signal transducing histidine kinase"/>
    <property type="match status" value="1"/>
</dbReference>
<dbReference type="RefSeq" id="WP_354659878.1">
    <property type="nucleotide sequence ID" value="NZ_JBEXAC010000001.1"/>
</dbReference>
<name>A0ABV2T2H8_9BACT</name>
<keyword evidence="8" id="KW-0732">Signal</keyword>
<evidence type="ECO:0000259" key="11">
    <source>
        <dbReference type="PROSITE" id="PS50110"/>
    </source>
</evidence>
<evidence type="ECO:0000256" key="6">
    <source>
        <dbReference type="PROSITE-ProRule" id="PRU00169"/>
    </source>
</evidence>
<evidence type="ECO:0000256" key="3">
    <source>
        <dbReference type="ARBA" id="ARBA00022553"/>
    </source>
</evidence>
<reference evidence="12 13" key="1">
    <citation type="submission" date="2024-06" db="EMBL/GenBank/DDBJ databases">
        <title>Chitinophaga defluvii sp. nov., isolated from municipal sewage.</title>
        <authorList>
            <person name="Zhang L."/>
        </authorList>
    </citation>
    <scope>NUCLEOTIDE SEQUENCE [LARGE SCALE GENOMIC DNA]</scope>
    <source>
        <strain evidence="12 13">H8</strain>
    </source>
</reference>
<dbReference type="Gene3D" id="2.130.10.10">
    <property type="entry name" value="YVTN repeat-like/Quinoprotein amine dehydrogenase"/>
    <property type="match status" value="2"/>
</dbReference>
<dbReference type="Pfam" id="PF00512">
    <property type="entry name" value="HisKA"/>
    <property type="match status" value="1"/>
</dbReference>
<dbReference type="InterPro" id="IPR011047">
    <property type="entry name" value="Quinoprotein_ADH-like_sf"/>
</dbReference>
<dbReference type="EMBL" id="JBEXAC010000001">
    <property type="protein sequence ID" value="MET6997239.1"/>
    <property type="molecule type" value="Genomic_DNA"/>
</dbReference>
<dbReference type="InterPro" id="IPR001789">
    <property type="entry name" value="Sig_transdc_resp-reg_receiver"/>
</dbReference>
<organism evidence="12 13">
    <name type="scientific">Chitinophaga defluvii</name>
    <dbReference type="NCBI Taxonomy" id="3163343"/>
    <lineage>
        <taxon>Bacteria</taxon>
        <taxon>Pseudomonadati</taxon>
        <taxon>Bacteroidota</taxon>
        <taxon>Chitinophagia</taxon>
        <taxon>Chitinophagales</taxon>
        <taxon>Chitinophagaceae</taxon>
        <taxon>Chitinophaga</taxon>
    </lineage>
</organism>
<dbReference type="InterPro" id="IPR009057">
    <property type="entry name" value="Homeodomain-like_sf"/>
</dbReference>
<dbReference type="SUPFAM" id="SSF52172">
    <property type="entry name" value="CheY-like"/>
    <property type="match status" value="1"/>
</dbReference>
<sequence>MRHALSTLYCILVLSVPFKGLANIADPYFFQQLDNRNGLSNSAINHLFCDSDNILWVATWDGLNMFDGSAFHVFNYSKENPSKSIGNNVVLQITENKRGDIWMSTVEGVSRYDKHTGRFANYFYARPQSSKISEQEYALLTDSTGQVYCLNKKDGLTWYNAATDSFVKCTLPITDKIVKAAFDDANRLWVLTSNNQLQVFSWQQQQFHPLQHMQGEVNNFFYTHQQLFYTTPDKQLIAINPQTLQVKTVAQLLHPLKAITYYQEHYFLAWTTQGAAVYDQQFRPATFLQQETQPLQDMRITTWACGTENVLWCGTDGNGIIKIYPRPQYFGAITRYTDGLPYNKPVRAFCAENDNLWVGTKGSGIICVRDFWKNAHKATGKQLFTAPVQLENNAVFALYKGMDNLIYIGTDGRGLGVFDGTAQKFIKWEHIGGTIECPTFGSVYAILQDKDSSLWLGTSGYGLIHLQLQRDKKGQLSLASFEQFTFNGTNTGPANDIIYALAPGENNELWIGCRYGGLNLYNKNTRQFRAFKAFSYEGSLSHNDVLAIYKDQQQRIWIGTSYGLNWIPAAAAHEAQPHFQKFNTSNGLPNNTIHTVTADNNGFIWVSTNKGLARINPGTGDISHFQEADGLQGNEFSDGAVWTDPAGYLFFGGTYGFNFFQPGNIRERNWHPNLLISGLQLAGKGTEEEVLQILKPGSTNRQVYTLSRRDDFFELKLKAVSFLQAEKCEYTYYLEGYDKTWHYSGVVGKISYSNIPPGNYLLKVKWSNGEGAWTPETTVFQITIRQYFWLTWLAFLLYFIIITGAGYAFHRYRKNKLEMKHQLAMEHLLRKKEEEVHQEQLGFFTNIAHELQTPLTLIVGAVERFGTNGHASPPLQQQQYFLSLVRQQASRLTYLVQQLLEFRKAEAGFLQNHYSHLHISALLTNLSALFTPIGEQRKLQYTRDIAPDIVGWTDKDKLEKIMFNLLSNAFKHSPKNQEIHLMVSSEAGQLKIAVANSGCHIPTDQLDKLFDKFFASGTNEQEKFSAGIGLAFTRQLVTLLQGQISVQSDQNWVTFIVLLPLSHIHTANAWILREDTTTDATPSYLFHSMTANHEKYEPTATRENNKQALLREWEENNKESILIVEDDHAIRYLLKDILQEHYIIYEAENATEALGLLQQTLPALIISDIMMPGTDGLTFCEKVKNAPATCHIPVILLSARGAMEQQTAGYESGADAYIPKPFHTAHLLVRIRKLLEYRQRLHQLFARDNEPAAINSEEILDTDKQFLQELVKVIELNLDNEDLSAAMLEKELSMSKMQLYRKLKTIADMTPGEFIRRIRLQHAAQLLAKSKLNVAEIFYRTGFNNQSYFFREFKKMYQCSPTEYRAQQSPINH</sequence>
<dbReference type="Proteomes" id="UP001549749">
    <property type="component" value="Unassembled WGS sequence"/>
</dbReference>
<feature type="domain" description="HTH araC/xylS-type" evidence="9">
    <location>
        <begin position="1268"/>
        <end position="1367"/>
    </location>
</feature>
<dbReference type="InterPro" id="IPR036097">
    <property type="entry name" value="HisK_dim/P_sf"/>
</dbReference>
<dbReference type="EC" id="2.7.13.3" evidence="2"/>
<dbReference type="PANTHER" id="PTHR43547:SF2">
    <property type="entry name" value="HYBRID SIGNAL TRANSDUCTION HISTIDINE KINASE C"/>
    <property type="match status" value="1"/>
</dbReference>
<dbReference type="InterPro" id="IPR011110">
    <property type="entry name" value="Reg_prop"/>
</dbReference>
<keyword evidence="7" id="KW-1133">Transmembrane helix</keyword>
<dbReference type="CDD" id="cd17574">
    <property type="entry name" value="REC_OmpR"/>
    <property type="match status" value="1"/>
</dbReference>
<evidence type="ECO:0000256" key="1">
    <source>
        <dbReference type="ARBA" id="ARBA00000085"/>
    </source>
</evidence>
<keyword evidence="13" id="KW-1185">Reference proteome</keyword>
<keyword evidence="3 6" id="KW-0597">Phosphoprotein</keyword>
<dbReference type="SUPFAM" id="SSF63829">
    <property type="entry name" value="Calcium-dependent phosphotriesterase"/>
    <property type="match status" value="2"/>
</dbReference>
<feature type="domain" description="Histidine kinase" evidence="10">
    <location>
        <begin position="846"/>
        <end position="1063"/>
    </location>
</feature>
<feature type="chain" id="PRO_5045099986" description="histidine kinase" evidence="8">
    <location>
        <begin position="23"/>
        <end position="1373"/>
    </location>
</feature>
<feature type="domain" description="Response regulatory" evidence="11">
    <location>
        <begin position="1120"/>
        <end position="1235"/>
    </location>
</feature>
<evidence type="ECO:0000256" key="4">
    <source>
        <dbReference type="ARBA" id="ARBA00023015"/>
    </source>
</evidence>
<dbReference type="Pfam" id="PF07494">
    <property type="entry name" value="Reg_prop"/>
    <property type="match status" value="4"/>
</dbReference>
<dbReference type="InterPro" id="IPR036890">
    <property type="entry name" value="HATPase_C_sf"/>
</dbReference>
<dbReference type="InterPro" id="IPR015943">
    <property type="entry name" value="WD40/YVTN_repeat-like_dom_sf"/>
</dbReference>
<dbReference type="SMART" id="SM00388">
    <property type="entry name" value="HisKA"/>
    <property type="match status" value="1"/>
</dbReference>
<keyword evidence="5" id="KW-0804">Transcription</keyword>
<dbReference type="Gene3D" id="3.30.565.10">
    <property type="entry name" value="Histidine kinase-like ATPase, C-terminal domain"/>
    <property type="match status" value="1"/>
</dbReference>
<dbReference type="SUPFAM" id="SSF55874">
    <property type="entry name" value="ATPase domain of HSP90 chaperone/DNA topoisomerase II/histidine kinase"/>
    <property type="match status" value="1"/>
</dbReference>
<dbReference type="Gene3D" id="2.60.40.10">
    <property type="entry name" value="Immunoglobulins"/>
    <property type="match status" value="1"/>
</dbReference>
<feature type="transmembrane region" description="Helical" evidence="7">
    <location>
        <begin position="787"/>
        <end position="809"/>
    </location>
</feature>
<dbReference type="Pfam" id="PF02518">
    <property type="entry name" value="HATPase_c"/>
    <property type="match status" value="1"/>
</dbReference>
<feature type="modified residue" description="4-aspartylphosphate" evidence="6">
    <location>
        <position position="1168"/>
    </location>
</feature>
<proteinExistence type="predicted"/>
<gene>
    <name evidence="12" type="ORF">ABR189_07650</name>
</gene>
<evidence type="ECO:0000313" key="13">
    <source>
        <dbReference type="Proteomes" id="UP001549749"/>
    </source>
</evidence>
<evidence type="ECO:0000256" key="5">
    <source>
        <dbReference type="ARBA" id="ARBA00023163"/>
    </source>
</evidence>
<dbReference type="InterPro" id="IPR005467">
    <property type="entry name" value="His_kinase_dom"/>
</dbReference>
<dbReference type="Pfam" id="PF00072">
    <property type="entry name" value="Response_reg"/>
    <property type="match status" value="1"/>
</dbReference>
<dbReference type="Gene3D" id="1.10.287.130">
    <property type="match status" value="1"/>
</dbReference>
<dbReference type="PANTHER" id="PTHR43547">
    <property type="entry name" value="TWO-COMPONENT HISTIDINE KINASE"/>
    <property type="match status" value="1"/>
</dbReference>
<dbReference type="InterPro" id="IPR018060">
    <property type="entry name" value="HTH_AraC"/>
</dbReference>
<dbReference type="Gene3D" id="3.40.50.2300">
    <property type="match status" value="1"/>
</dbReference>
<dbReference type="PROSITE" id="PS01124">
    <property type="entry name" value="HTH_ARAC_FAMILY_2"/>
    <property type="match status" value="1"/>
</dbReference>
<comment type="catalytic activity">
    <reaction evidence="1">
        <text>ATP + protein L-histidine = ADP + protein N-phospho-L-histidine.</text>
        <dbReference type="EC" id="2.7.13.3"/>
    </reaction>
</comment>
<dbReference type="Pfam" id="PF07495">
    <property type="entry name" value="Y_Y_Y"/>
    <property type="match status" value="1"/>
</dbReference>
<feature type="signal peptide" evidence="8">
    <location>
        <begin position="1"/>
        <end position="22"/>
    </location>
</feature>
<evidence type="ECO:0000313" key="12">
    <source>
        <dbReference type="EMBL" id="MET6997239.1"/>
    </source>
</evidence>
<comment type="caution">
    <text evidence="12">The sequence shown here is derived from an EMBL/GenBank/DDBJ whole genome shotgun (WGS) entry which is preliminary data.</text>
</comment>
<dbReference type="InterPro" id="IPR011123">
    <property type="entry name" value="Y_Y_Y"/>
</dbReference>
<evidence type="ECO:0000259" key="10">
    <source>
        <dbReference type="PROSITE" id="PS50109"/>
    </source>
</evidence>
<keyword evidence="7" id="KW-0812">Transmembrane</keyword>
<dbReference type="InterPro" id="IPR013783">
    <property type="entry name" value="Ig-like_fold"/>
</dbReference>
<dbReference type="InterPro" id="IPR003594">
    <property type="entry name" value="HATPase_dom"/>
</dbReference>
<evidence type="ECO:0000259" key="9">
    <source>
        <dbReference type="PROSITE" id="PS01124"/>
    </source>
</evidence>
<dbReference type="SUPFAM" id="SSF46689">
    <property type="entry name" value="Homeodomain-like"/>
    <property type="match status" value="1"/>
</dbReference>
<dbReference type="CDD" id="cd00082">
    <property type="entry name" value="HisKA"/>
    <property type="match status" value="1"/>
</dbReference>
<dbReference type="SUPFAM" id="SSF50998">
    <property type="entry name" value="Quinoprotein alcohol dehydrogenase-like"/>
    <property type="match status" value="1"/>
</dbReference>
<dbReference type="Gene3D" id="1.10.10.60">
    <property type="entry name" value="Homeodomain-like"/>
    <property type="match status" value="1"/>
</dbReference>
<evidence type="ECO:0000256" key="7">
    <source>
        <dbReference type="SAM" id="Phobius"/>
    </source>
</evidence>